<protein>
    <submittedName>
        <fullName evidence="1">Uncharacterized protein</fullName>
    </submittedName>
</protein>
<gene>
    <name evidence="1" type="ORF">OL497_02135</name>
</gene>
<dbReference type="Proteomes" id="UP001207742">
    <property type="component" value="Unassembled WGS sequence"/>
</dbReference>
<evidence type="ECO:0000313" key="1">
    <source>
        <dbReference type="EMBL" id="MCW3482673.1"/>
    </source>
</evidence>
<organism evidence="1 2">
    <name type="scientific">Chitinophaga nivalis</name>
    <dbReference type="NCBI Taxonomy" id="2991709"/>
    <lineage>
        <taxon>Bacteria</taxon>
        <taxon>Pseudomonadati</taxon>
        <taxon>Bacteroidota</taxon>
        <taxon>Chitinophagia</taxon>
        <taxon>Chitinophagales</taxon>
        <taxon>Chitinophagaceae</taxon>
        <taxon>Chitinophaga</taxon>
    </lineage>
</organism>
<evidence type="ECO:0000313" key="2">
    <source>
        <dbReference type="Proteomes" id="UP001207742"/>
    </source>
</evidence>
<keyword evidence="2" id="KW-1185">Reference proteome</keyword>
<reference evidence="1 2" key="1">
    <citation type="submission" date="2022-10" db="EMBL/GenBank/DDBJ databases">
        <title>Chitinophaga nivalis PC15 sp. nov., isolated from Pyeongchang county, South Korea.</title>
        <authorList>
            <person name="Trinh H.N."/>
        </authorList>
    </citation>
    <scope>NUCLEOTIDE SEQUENCE [LARGE SCALE GENOMIC DNA]</scope>
    <source>
        <strain evidence="1 2">PC14</strain>
    </source>
</reference>
<dbReference type="EMBL" id="JAPDNS010000001">
    <property type="protein sequence ID" value="MCW3482673.1"/>
    <property type="molecule type" value="Genomic_DNA"/>
</dbReference>
<proteinExistence type="predicted"/>
<dbReference type="RefSeq" id="WP_264727275.1">
    <property type="nucleotide sequence ID" value="NZ_JAPDNR010000001.1"/>
</dbReference>
<sequence>MSFCKNSRLKIKWALQQFDQFIDRYAEESLRITRLIKSALESPMVNILETIIPGDADTIFKHKVLQALETGIDTLSIVNTCRQQPSLEEKLICFTRELRNVPAPMQEAVLQKLQSTILRELDGNTKKQHLYDLFSQAKFSSKK</sequence>
<accession>A0ABT3IFE4</accession>
<comment type="caution">
    <text evidence="1">The sequence shown here is derived from an EMBL/GenBank/DDBJ whole genome shotgun (WGS) entry which is preliminary data.</text>
</comment>
<name>A0ABT3IFE4_9BACT</name>